<evidence type="ECO:0000313" key="4">
    <source>
        <dbReference type="EMBL" id="MDO7876792.1"/>
    </source>
</evidence>
<dbReference type="RefSeq" id="WP_305008178.1">
    <property type="nucleotide sequence ID" value="NZ_JAUQSY010000014.1"/>
</dbReference>
<feature type="region of interest" description="Disordered" evidence="1">
    <location>
        <begin position="227"/>
        <end position="279"/>
    </location>
</feature>
<keyword evidence="2" id="KW-0732">Signal</keyword>
<feature type="compositionally biased region" description="Low complexity" evidence="1">
    <location>
        <begin position="254"/>
        <end position="270"/>
    </location>
</feature>
<comment type="caution">
    <text evidence="4">The sequence shown here is derived from an EMBL/GenBank/DDBJ whole genome shotgun (WGS) entry which is preliminary data.</text>
</comment>
<protein>
    <recommendedName>
        <fullName evidence="3">DUF7151 domain-containing protein</fullName>
    </recommendedName>
</protein>
<feature type="chain" id="PRO_5045566040" description="DUF7151 domain-containing protein" evidence="2">
    <location>
        <begin position="28"/>
        <end position="466"/>
    </location>
</feature>
<dbReference type="PROSITE" id="PS00018">
    <property type="entry name" value="EF_HAND_1"/>
    <property type="match status" value="1"/>
</dbReference>
<sequence length="466" mass="45113">MKSVPGLAPLRRWLLPALLLAATAAHAQTNVGMGTTTPHPSAVLDVSSTTQGVLTPRLSAAQRAAIAAPATGLLVYQTDGSTPGFYFYNGTAWAALSSPGAAGTAGRNAVVRTTAEAAGTNCATGGTRIDTGQDANNNGSLDAAEIASTRYVCNGAAGTTGSAGSAGAAGPDGATALVRTTAEAAGANCATGGTRVDSGRDLNGDGTLSAGEVTATSYVCSGAAGTTGAKGDKGTTGTAGTTGTTGAKGDKGDPGAAGTAGTAGAKGDTGPSVATGGTAGQRLTKASATNYDTQWSTAASGSSGLSVQLRANKVGGTGENLPTSTYTGSNPAVTIAFNNVLAAPTLGTWDGSTYTVGAGGAGLYLIQAAALAPDNSSPTNTISPNLLVQVNGTAYGSTTGSYYYGIYPVVGTSPPAGIKARGEVSKTVYLNAGDTFRIQGISANSASATSALSTTAASNILVVKLN</sequence>
<dbReference type="EMBL" id="JAUQSY010000014">
    <property type="protein sequence ID" value="MDO7876792.1"/>
    <property type="molecule type" value="Genomic_DNA"/>
</dbReference>
<dbReference type="InterPro" id="IPR055575">
    <property type="entry name" value="DUF7151"/>
</dbReference>
<dbReference type="InterPro" id="IPR008160">
    <property type="entry name" value="Collagen"/>
</dbReference>
<evidence type="ECO:0000256" key="2">
    <source>
        <dbReference type="SAM" id="SignalP"/>
    </source>
</evidence>
<evidence type="ECO:0000313" key="5">
    <source>
        <dbReference type="Proteomes" id="UP001176429"/>
    </source>
</evidence>
<reference evidence="4" key="1">
    <citation type="submission" date="2023-07" db="EMBL/GenBank/DDBJ databases">
        <authorList>
            <person name="Kim M.K."/>
        </authorList>
    </citation>
    <scope>NUCLEOTIDE SEQUENCE</scope>
    <source>
        <strain evidence="4">ASUV-10-1</strain>
    </source>
</reference>
<name>A0ABT9BIF9_9BACT</name>
<feature type="compositionally biased region" description="Low complexity" evidence="1">
    <location>
        <begin position="227"/>
        <end position="247"/>
    </location>
</feature>
<dbReference type="Pfam" id="PF23657">
    <property type="entry name" value="DUF7151"/>
    <property type="match status" value="2"/>
</dbReference>
<evidence type="ECO:0000256" key="1">
    <source>
        <dbReference type="SAM" id="MobiDB-lite"/>
    </source>
</evidence>
<accession>A0ABT9BIF9</accession>
<evidence type="ECO:0000259" key="3">
    <source>
        <dbReference type="Pfam" id="PF23657"/>
    </source>
</evidence>
<dbReference type="Pfam" id="PF01391">
    <property type="entry name" value="Collagen"/>
    <property type="match status" value="1"/>
</dbReference>
<dbReference type="Proteomes" id="UP001176429">
    <property type="component" value="Unassembled WGS sequence"/>
</dbReference>
<gene>
    <name evidence="4" type="ORF">Q5H93_18750</name>
</gene>
<keyword evidence="5" id="KW-1185">Reference proteome</keyword>
<feature type="domain" description="DUF7151" evidence="3">
    <location>
        <begin position="176"/>
        <end position="220"/>
    </location>
</feature>
<dbReference type="InterPro" id="IPR018247">
    <property type="entry name" value="EF_Hand_1_Ca_BS"/>
</dbReference>
<organism evidence="4 5">
    <name type="scientific">Hymenobacter aranciens</name>
    <dbReference type="NCBI Taxonomy" id="3063996"/>
    <lineage>
        <taxon>Bacteria</taxon>
        <taxon>Pseudomonadati</taxon>
        <taxon>Bacteroidota</taxon>
        <taxon>Cytophagia</taxon>
        <taxon>Cytophagales</taxon>
        <taxon>Hymenobacteraceae</taxon>
        <taxon>Hymenobacter</taxon>
    </lineage>
</organism>
<feature type="domain" description="DUF7151" evidence="3">
    <location>
        <begin position="108"/>
        <end position="153"/>
    </location>
</feature>
<proteinExistence type="predicted"/>
<feature type="signal peptide" evidence="2">
    <location>
        <begin position="1"/>
        <end position="27"/>
    </location>
</feature>